<name>A0ABV0S7P0_9TELE</name>
<evidence type="ECO:0000313" key="2">
    <source>
        <dbReference type="Proteomes" id="UP001434883"/>
    </source>
</evidence>
<dbReference type="Proteomes" id="UP001434883">
    <property type="component" value="Unassembled WGS sequence"/>
</dbReference>
<dbReference type="PANTHER" id="PTHR11686:SF54">
    <property type="entry name" value="GLUTATHIONE HYDROLASE 7"/>
    <property type="match status" value="1"/>
</dbReference>
<proteinExistence type="predicted"/>
<keyword evidence="2" id="KW-1185">Reference proteome</keyword>
<dbReference type="PANTHER" id="PTHR11686">
    <property type="entry name" value="GAMMA GLUTAMYL TRANSPEPTIDASE"/>
    <property type="match status" value="1"/>
</dbReference>
<comment type="caution">
    <text evidence="1">The sequence shown here is derived from an EMBL/GenBank/DDBJ whole genome shotgun (WGS) entry which is preliminary data.</text>
</comment>
<dbReference type="InterPro" id="IPR000101">
    <property type="entry name" value="GGT_peptidase"/>
</dbReference>
<dbReference type="SUPFAM" id="SSF56235">
    <property type="entry name" value="N-terminal nucleophile aminohydrolases (Ntn hydrolases)"/>
    <property type="match status" value="1"/>
</dbReference>
<gene>
    <name evidence="1" type="ORF">XENOCAPTIV_013955</name>
</gene>
<sequence>MCPAMPSSAKTKLTKFNGLACEYQPFFRQVCSWGFQGCSWGCTELKGCMEGGPLLSLSWNDVVSRAVDVARDGFNVSHSLATAISKLETEKIEGRFRDIFIPDGQALRLGSYLKMPDLADVLRAGLRNFYRGAISQEIEQEVMSVLEGPAL</sequence>
<accession>A0ABV0S7P0</accession>
<evidence type="ECO:0000313" key="1">
    <source>
        <dbReference type="EMBL" id="MEQ2216299.1"/>
    </source>
</evidence>
<protein>
    <submittedName>
        <fullName evidence="1">Uncharacterized protein</fullName>
    </submittedName>
</protein>
<organism evidence="1 2">
    <name type="scientific">Xenoophorus captivus</name>
    <dbReference type="NCBI Taxonomy" id="1517983"/>
    <lineage>
        <taxon>Eukaryota</taxon>
        <taxon>Metazoa</taxon>
        <taxon>Chordata</taxon>
        <taxon>Craniata</taxon>
        <taxon>Vertebrata</taxon>
        <taxon>Euteleostomi</taxon>
        <taxon>Actinopterygii</taxon>
        <taxon>Neopterygii</taxon>
        <taxon>Teleostei</taxon>
        <taxon>Neoteleostei</taxon>
        <taxon>Acanthomorphata</taxon>
        <taxon>Ovalentaria</taxon>
        <taxon>Atherinomorphae</taxon>
        <taxon>Cyprinodontiformes</taxon>
        <taxon>Goodeidae</taxon>
        <taxon>Xenoophorus</taxon>
    </lineage>
</organism>
<dbReference type="EMBL" id="JAHRIN010070120">
    <property type="protein sequence ID" value="MEQ2216299.1"/>
    <property type="molecule type" value="Genomic_DNA"/>
</dbReference>
<reference evidence="1 2" key="1">
    <citation type="submission" date="2021-06" db="EMBL/GenBank/DDBJ databases">
        <authorList>
            <person name="Palmer J.M."/>
        </authorList>
    </citation>
    <scope>NUCLEOTIDE SEQUENCE [LARGE SCALE GENOMIC DNA]</scope>
    <source>
        <strain evidence="1 2">XC_2019</strain>
        <tissue evidence="1">Muscle</tissue>
    </source>
</reference>
<dbReference type="Pfam" id="PF01019">
    <property type="entry name" value="G_glu_transpept"/>
    <property type="match status" value="1"/>
</dbReference>
<dbReference type="InterPro" id="IPR029055">
    <property type="entry name" value="Ntn_hydrolases_N"/>
</dbReference>